<sequence>MNFNLEALSDKLSKVKVNVKVTALPDFFIDHFYIYPSNLNELIRDLIEVASKGGGNIFKGEHYFLRGGCAANFAAALARLNVNVKLITKTSKFGFEILRMYAENVDLSHVKIVDDQAITFILEVGFNDRRVNIMISNPGPIRKFCFEDLDSHDLNEIVNSDIVAIFTWNANLCGTELVEKVFNIVKFNGHGKTYLDLG</sequence>
<dbReference type="InterPro" id="IPR011611">
    <property type="entry name" value="PfkB_dom"/>
</dbReference>
<dbReference type="InterPro" id="IPR029056">
    <property type="entry name" value="Ribokinase-like"/>
</dbReference>
<name>A0A497EUC1_9CREN</name>
<organism evidence="2 3">
    <name type="scientific">Thermoproteota archaeon</name>
    <dbReference type="NCBI Taxonomy" id="2056631"/>
    <lineage>
        <taxon>Archaea</taxon>
        <taxon>Thermoproteota</taxon>
    </lineage>
</organism>
<proteinExistence type="predicted"/>
<dbReference type="Gene3D" id="3.40.1190.20">
    <property type="match status" value="1"/>
</dbReference>
<feature type="domain" description="Carbohydrate kinase PfkB" evidence="1">
    <location>
        <begin position="61"/>
        <end position="189"/>
    </location>
</feature>
<evidence type="ECO:0000313" key="2">
    <source>
        <dbReference type="EMBL" id="RLE50875.1"/>
    </source>
</evidence>
<evidence type="ECO:0000259" key="1">
    <source>
        <dbReference type="Pfam" id="PF00294"/>
    </source>
</evidence>
<protein>
    <recommendedName>
        <fullName evidence="1">Carbohydrate kinase PfkB domain-containing protein</fullName>
    </recommendedName>
</protein>
<gene>
    <name evidence="2" type="ORF">DRJ21_01240</name>
</gene>
<dbReference type="SUPFAM" id="SSF53613">
    <property type="entry name" value="Ribokinase-like"/>
    <property type="match status" value="1"/>
</dbReference>
<dbReference type="Proteomes" id="UP000281962">
    <property type="component" value="Unassembled WGS sequence"/>
</dbReference>
<dbReference type="Pfam" id="PF00294">
    <property type="entry name" value="PfkB"/>
    <property type="match status" value="1"/>
</dbReference>
<evidence type="ECO:0000313" key="3">
    <source>
        <dbReference type="Proteomes" id="UP000281962"/>
    </source>
</evidence>
<comment type="caution">
    <text evidence="2">The sequence shown here is derived from an EMBL/GenBank/DDBJ whole genome shotgun (WGS) entry which is preliminary data.</text>
</comment>
<feature type="non-terminal residue" evidence="2">
    <location>
        <position position="198"/>
    </location>
</feature>
<accession>A0A497EUC1</accession>
<dbReference type="EMBL" id="QMQY01000039">
    <property type="protein sequence ID" value="RLE50875.1"/>
    <property type="molecule type" value="Genomic_DNA"/>
</dbReference>
<reference evidence="2 3" key="1">
    <citation type="submission" date="2018-06" db="EMBL/GenBank/DDBJ databases">
        <title>Extensive metabolic versatility and redundancy in microbially diverse, dynamic hydrothermal sediments.</title>
        <authorList>
            <person name="Dombrowski N."/>
            <person name="Teske A."/>
            <person name="Baker B.J."/>
        </authorList>
    </citation>
    <scope>NUCLEOTIDE SEQUENCE [LARGE SCALE GENOMIC DNA]</scope>
    <source>
        <strain evidence="2">B30_G17</strain>
    </source>
</reference>
<dbReference type="AlphaFoldDB" id="A0A497EUC1"/>